<keyword evidence="2" id="KW-1185">Reference proteome</keyword>
<accession>A0ACA9NNY1</accession>
<proteinExistence type="predicted"/>
<reference evidence="1" key="1">
    <citation type="submission" date="2021-06" db="EMBL/GenBank/DDBJ databases">
        <authorList>
            <person name="Kallberg Y."/>
            <person name="Tangrot J."/>
            <person name="Rosling A."/>
        </authorList>
    </citation>
    <scope>NUCLEOTIDE SEQUENCE</scope>
    <source>
        <strain evidence="1">IL203A</strain>
    </source>
</reference>
<dbReference type="EMBL" id="CAJVPU010018661">
    <property type="protein sequence ID" value="CAG8667213.1"/>
    <property type="molecule type" value="Genomic_DNA"/>
</dbReference>
<feature type="non-terminal residue" evidence="1">
    <location>
        <position position="60"/>
    </location>
</feature>
<name>A0ACA9NNY1_9GLOM</name>
<dbReference type="Proteomes" id="UP000789702">
    <property type="component" value="Unassembled WGS sequence"/>
</dbReference>
<evidence type="ECO:0000313" key="1">
    <source>
        <dbReference type="EMBL" id="CAG8667213.1"/>
    </source>
</evidence>
<feature type="non-terminal residue" evidence="1">
    <location>
        <position position="1"/>
    </location>
</feature>
<organism evidence="1 2">
    <name type="scientific">Dentiscutata heterogama</name>
    <dbReference type="NCBI Taxonomy" id="1316150"/>
    <lineage>
        <taxon>Eukaryota</taxon>
        <taxon>Fungi</taxon>
        <taxon>Fungi incertae sedis</taxon>
        <taxon>Mucoromycota</taxon>
        <taxon>Glomeromycotina</taxon>
        <taxon>Glomeromycetes</taxon>
        <taxon>Diversisporales</taxon>
        <taxon>Gigasporaceae</taxon>
        <taxon>Dentiscutata</taxon>
    </lineage>
</organism>
<evidence type="ECO:0000313" key="2">
    <source>
        <dbReference type="Proteomes" id="UP000789702"/>
    </source>
</evidence>
<protein>
    <submittedName>
        <fullName evidence="1">3138_t:CDS:1</fullName>
    </submittedName>
</protein>
<comment type="caution">
    <text evidence="1">The sequence shown here is derived from an EMBL/GenBank/DDBJ whole genome shotgun (WGS) entry which is preliminary data.</text>
</comment>
<sequence>ISRDKVLLVNLKVKPEPGTNGDCHIQNNTYYKEFSKETSCNTSPWFPHINKIDLEEETAT</sequence>
<gene>
    <name evidence="1" type="ORF">DHETER_LOCUS10021</name>
</gene>